<feature type="region of interest" description="Disordered" evidence="1">
    <location>
        <begin position="619"/>
        <end position="653"/>
    </location>
</feature>
<feature type="compositionally biased region" description="Polar residues" evidence="1">
    <location>
        <begin position="632"/>
        <end position="642"/>
    </location>
</feature>
<reference evidence="2" key="1">
    <citation type="journal article" date="2020" name="Stud. Mycol.">
        <title>101 Dothideomycetes genomes: a test case for predicting lifestyles and emergence of pathogens.</title>
        <authorList>
            <person name="Haridas S."/>
            <person name="Albert R."/>
            <person name="Binder M."/>
            <person name="Bloem J."/>
            <person name="Labutti K."/>
            <person name="Salamov A."/>
            <person name="Andreopoulos B."/>
            <person name="Baker S."/>
            <person name="Barry K."/>
            <person name="Bills G."/>
            <person name="Bluhm B."/>
            <person name="Cannon C."/>
            <person name="Castanera R."/>
            <person name="Culley D."/>
            <person name="Daum C."/>
            <person name="Ezra D."/>
            <person name="Gonzalez J."/>
            <person name="Henrissat B."/>
            <person name="Kuo A."/>
            <person name="Liang C."/>
            <person name="Lipzen A."/>
            <person name="Lutzoni F."/>
            <person name="Magnuson J."/>
            <person name="Mondo S."/>
            <person name="Nolan M."/>
            <person name="Ohm R."/>
            <person name="Pangilinan J."/>
            <person name="Park H.-J."/>
            <person name="Ramirez L."/>
            <person name="Alfaro M."/>
            <person name="Sun H."/>
            <person name="Tritt A."/>
            <person name="Yoshinaga Y."/>
            <person name="Zwiers L.-H."/>
            <person name="Turgeon B."/>
            <person name="Goodwin S."/>
            <person name="Spatafora J."/>
            <person name="Crous P."/>
            <person name="Grigoriev I."/>
        </authorList>
    </citation>
    <scope>NUCLEOTIDE SEQUENCE</scope>
    <source>
        <strain evidence="2">CBS 262.69</strain>
    </source>
</reference>
<dbReference type="Proteomes" id="UP000799640">
    <property type="component" value="Unassembled WGS sequence"/>
</dbReference>
<feature type="compositionally biased region" description="Basic and acidic residues" evidence="1">
    <location>
        <begin position="643"/>
        <end position="653"/>
    </location>
</feature>
<feature type="compositionally biased region" description="Polar residues" evidence="1">
    <location>
        <begin position="137"/>
        <end position="161"/>
    </location>
</feature>
<protein>
    <recommendedName>
        <fullName evidence="4">Alpha-ketoglutarate-dependent sulfonate dioxygenase</fullName>
    </recommendedName>
</protein>
<dbReference type="InterPro" id="IPR009836">
    <property type="entry name" value="GRDP-like"/>
</dbReference>
<dbReference type="PANTHER" id="PTHR34365">
    <property type="entry name" value="ENOLASE (DUF1399)"/>
    <property type="match status" value="1"/>
</dbReference>
<evidence type="ECO:0008006" key="4">
    <source>
        <dbReference type="Google" id="ProtNLM"/>
    </source>
</evidence>
<gene>
    <name evidence="2" type="ORF">EJ06DRAFT_381341</name>
</gene>
<accession>A0A6G1HZM7</accession>
<feature type="region of interest" description="Disordered" evidence="1">
    <location>
        <begin position="130"/>
        <end position="168"/>
    </location>
</feature>
<dbReference type="Pfam" id="PF07173">
    <property type="entry name" value="GRDP-like"/>
    <property type="match status" value="1"/>
</dbReference>
<dbReference type="PANTHER" id="PTHR34365:SF7">
    <property type="entry name" value="GLYCINE-RICH DOMAIN-CONTAINING PROTEIN 1"/>
    <property type="match status" value="1"/>
</dbReference>
<evidence type="ECO:0000313" key="3">
    <source>
        <dbReference type="Proteomes" id="UP000799640"/>
    </source>
</evidence>
<name>A0A6G1HZM7_9PEZI</name>
<dbReference type="AlphaFoldDB" id="A0A6G1HZM7"/>
<proteinExistence type="predicted"/>
<keyword evidence="3" id="KW-1185">Reference proteome</keyword>
<dbReference type="EMBL" id="ML996693">
    <property type="protein sequence ID" value="KAF2401195.1"/>
    <property type="molecule type" value="Genomic_DNA"/>
</dbReference>
<evidence type="ECO:0000313" key="2">
    <source>
        <dbReference type="EMBL" id="KAF2401195.1"/>
    </source>
</evidence>
<dbReference type="OrthoDB" id="2684236at2759"/>
<sequence>MFPSSVTSANDGYYMFGSLPPRPPSPVSEQKFDNPEYFTYFPPDPISPAARRQFDGQRRLRLFHGKPHVNDQHVHLRQWSNLLQRHVLSITPNHVIAHLEVLDAFQHFRNEISSPGALFGLLHPDAVPLGVHPPATPSSRPGSAAPTYSTSRPGSTASSYGRKSGRHGKTQDKKWAVFVARAADRFERWWDKCIPSTLGGKPQPRVTIAMLHSCRARLKSKLHRGVPLTDLISPEHLPPLDVLIVWHAYLLNPQRFFEDCVRYGKLDFYVTPFPLFEVANCINRVTLEYEPPAAAVENFERKTGLKWANVDDPWEKTMPCPSCTRPASFPWTENWNWARGANNATDGTGYADQAFRATCGFCGVELSHKYLRAQKFRKDMNNLRVRDYPMAGPLFGSQHFPHQMLRRGRQPFTDFTEILAPQHDETTMINVRLVFDNFLKGPGLRTGGGYVKDQKQVVDLLDRYWYNASPFALDLGASVLRQGIFVKKMHEIDWLHSPTAISTVQRSIIKYERFFGMICSSREKDVAPTLDVDLAWHTHMLNPIAYSAYSHQHAGGLIDHDENIEEHLLNQAFIYTSGKYEGRYGEPYSECLCWYCEAVRESTHRRDNDPVLRRIHSADLPRDGHRAPHLSAHSSVTDLSFKSSERQSQRDQLQEAYEKAVTRARKNNWREPDQGDPDFPLLPYRAKEGAIGQGLYKYDCHYVRSKTGHYGGCIAVVKYHPPPPAYIGPFSS</sequence>
<evidence type="ECO:0000256" key="1">
    <source>
        <dbReference type="SAM" id="MobiDB-lite"/>
    </source>
</evidence>
<organism evidence="2 3">
    <name type="scientific">Trichodelitschia bisporula</name>
    <dbReference type="NCBI Taxonomy" id="703511"/>
    <lineage>
        <taxon>Eukaryota</taxon>
        <taxon>Fungi</taxon>
        <taxon>Dikarya</taxon>
        <taxon>Ascomycota</taxon>
        <taxon>Pezizomycotina</taxon>
        <taxon>Dothideomycetes</taxon>
        <taxon>Dothideomycetes incertae sedis</taxon>
        <taxon>Phaeotrichales</taxon>
        <taxon>Phaeotrichaceae</taxon>
        <taxon>Trichodelitschia</taxon>
    </lineage>
</organism>